<sequence>MSQTSATEDRFISQLIHDKPLLHLVSQRDAEEYGFLGLRAGPVNWAVDADVLRYLSKIVKPHHRSLETGCGHTTVAFAALGARHICVNPKPDECRRIQEYLTSIGAPTDRLNFVVDSSDTGLASLDPDLKVDVGFIDGCHGFPFPALDWHYIDQHLEIGGILGVDDTNISSVKVLTRFLETNGTYASEDVVGKTNTDASLSTSENYRDRLRVFLGRDVGYQ</sequence>
<protein>
    <recommendedName>
        <fullName evidence="3">Class I SAM-dependent methyltransferase</fullName>
    </recommendedName>
</protein>
<accession>A0A1W1I628</accession>
<evidence type="ECO:0000313" key="2">
    <source>
        <dbReference type="Proteomes" id="UP000192042"/>
    </source>
</evidence>
<reference evidence="1 2" key="1">
    <citation type="submission" date="2017-03" db="EMBL/GenBank/DDBJ databases">
        <authorList>
            <person name="Afonso C.L."/>
            <person name="Miller P.J."/>
            <person name="Scott M.A."/>
            <person name="Spackman E."/>
            <person name="Goraichik I."/>
            <person name="Dimitrov K.M."/>
            <person name="Suarez D.L."/>
            <person name="Swayne D.E."/>
        </authorList>
    </citation>
    <scope>NUCLEOTIDE SEQUENCE [LARGE SCALE GENOMIC DNA]</scope>
    <source>
        <strain evidence="1">Genome sequencing of Nitrospira japonica strain NJ11</strain>
    </source>
</reference>
<dbReference type="Gene3D" id="3.40.50.150">
    <property type="entry name" value="Vaccinia Virus protein VP39"/>
    <property type="match status" value="1"/>
</dbReference>
<name>A0A1W1I628_9BACT</name>
<dbReference type="Pfam" id="PF13578">
    <property type="entry name" value="Methyltransf_24"/>
    <property type="match status" value="1"/>
</dbReference>
<evidence type="ECO:0000313" key="1">
    <source>
        <dbReference type="EMBL" id="SLM48329.1"/>
    </source>
</evidence>
<dbReference type="RefSeq" id="WP_080886731.1">
    <property type="nucleotide sequence ID" value="NZ_LT828648.1"/>
</dbReference>
<gene>
    <name evidence="1" type="ORF">NSJP_2157</name>
</gene>
<dbReference type="SUPFAM" id="SSF53335">
    <property type="entry name" value="S-adenosyl-L-methionine-dependent methyltransferases"/>
    <property type="match status" value="1"/>
</dbReference>
<evidence type="ECO:0008006" key="3">
    <source>
        <dbReference type="Google" id="ProtNLM"/>
    </source>
</evidence>
<keyword evidence="2" id="KW-1185">Reference proteome</keyword>
<dbReference type="InterPro" id="IPR029063">
    <property type="entry name" value="SAM-dependent_MTases_sf"/>
</dbReference>
<proteinExistence type="predicted"/>
<dbReference type="EMBL" id="LT828648">
    <property type="protein sequence ID" value="SLM48329.1"/>
    <property type="molecule type" value="Genomic_DNA"/>
</dbReference>
<dbReference type="AlphaFoldDB" id="A0A1W1I628"/>
<dbReference type="KEGG" id="nja:NSJP_2157"/>
<dbReference type="Proteomes" id="UP000192042">
    <property type="component" value="Chromosome I"/>
</dbReference>
<dbReference type="STRING" id="1325564.NSJP_2157"/>
<dbReference type="OrthoDB" id="5764702at2"/>
<organism evidence="1 2">
    <name type="scientific">Nitrospira japonica</name>
    <dbReference type="NCBI Taxonomy" id="1325564"/>
    <lineage>
        <taxon>Bacteria</taxon>
        <taxon>Pseudomonadati</taxon>
        <taxon>Nitrospirota</taxon>
        <taxon>Nitrospiria</taxon>
        <taxon>Nitrospirales</taxon>
        <taxon>Nitrospiraceae</taxon>
        <taxon>Nitrospira</taxon>
    </lineage>
</organism>